<reference evidence="1" key="1">
    <citation type="submission" date="2023-04" db="EMBL/GenBank/DDBJ databases">
        <title>A chromosome-level genome assembly of the parasitoid wasp Eretmocerus hayati.</title>
        <authorList>
            <person name="Zhong Y."/>
            <person name="Liu S."/>
            <person name="Liu Y."/>
        </authorList>
    </citation>
    <scope>NUCLEOTIDE SEQUENCE</scope>
    <source>
        <strain evidence="1">ZJU_SS_LIU_2023</strain>
    </source>
</reference>
<evidence type="ECO:0000313" key="2">
    <source>
        <dbReference type="Proteomes" id="UP001239111"/>
    </source>
</evidence>
<comment type="caution">
    <text evidence="1">The sequence shown here is derived from an EMBL/GenBank/DDBJ whole genome shotgun (WGS) entry which is preliminary data.</text>
</comment>
<keyword evidence="2" id="KW-1185">Reference proteome</keyword>
<proteinExistence type="predicted"/>
<gene>
    <name evidence="1" type="ORF">QAD02_023501</name>
</gene>
<evidence type="ECO:0000313" key="1">
    <source>
        <dbReference type="EMBL" id="KAJ8687707.1"/>
    </source>
</evidence>
<name>A0ACC2PWD8_9HYME</name>
<dbReference type="EMBL" id="CM056741">
    <property type="protein sequence ID" value="KAJ8687707.1"/>
    <property type="molecule type" value="Genomic_DNA"/>
</dbReference>
<dbReference type="Proteomes" id="UP001239111">
    <property type="component" value="Chromosome 1"/>
</dbReference>
<sequence length="814" mass="93185">MEEDWCNLSQLNINGSPLSKYFIISKETILARLAGSCDANIWKVYPGMLVEAIEDLSMDHLRVRLYNEDSETEIWSNTEWKCHRVDIEPVSVLIWKLLFPISSLQERTRLAKDKQFCREVENLKQDSKVWFCPDLDDSNEPNTYLASVKYIGPVSELRDGFYFGLDLVDGPGMCKPLPLVQKYFKTSNSSGIFATLSNIQPRSTKALEAIENFEKNFLANDIQSNRTDNFFIKKNNESIIGSKSNIEKKQRDNFVKVVDSDNNNPIFKPKDCIRVDVPYPTVKTNSHERQNDDKNLYKNLKNFDPLNSDDEENEYTREIQESPLSHSTTNDLSIGSYVKVLVNNDSHYGVIRWIGSPGNSSSGKMMAAIELDDIHPLATDGTYQNVRYIKCSPRKAWYTDLENCHQYDMAASNCFFNKDQDIKPMQSSVVKGAVPPISIENDLKDICGKYRGIQGHHNSCYLDATLFSMFAFTSVFDHLLFRPRNEKDCLEYEEVQRVLREEIVNPLRKHLFVGANHVMTLRTLLEKSSSISGLTSEEKDPEEFLTSLVAQTLIAEPFLQLSSGQGAYHYQLFVEKDDKLTLPTVQQLLEQSFLTSNIRLKEVPSCFIIQMPRFGKSYKMYSKIQPTLLLDVTDIIENSPRQCTVCGKLAKFECKECFGQCGEGLESITFCQDCSRKAHCHEKRNHHEPKVLTVPMHYEFLGENLPVPRLYLELLAVVCIETSHYVSFVKCAPGPDAPWCFFDSMADRIGEQDGYNVPEMVPCPDFPYWLSDEGANYLATVTDDRLLPEHAKRLLCDGYMCMYQSPIQTSYKRI</sequence>
<organism evidence="1 2">
    <name type="scientific">Eretmocerus hayati</name>
    <dbReference type="NCBI Taxonomy" id="131215"/>
    <lineage>
        <taxon>Eukaryota</taxon>
        <taxon>Metazoa</taxon>
        <taxon>Ecdysozoa</taxon>
        <taxon>Arthropoda</taxon>
        <taxon>Hexapoda</taxon>
        <taxon>Insecta</taxon>
        <taxon>Pterygota</taxon>
        <taxon>Neoptera</taxon>
        <taxon>Endopterygota</taxon>
        <taxon>Hymenoptera</taxon>
        <taxon>Apocrita</taxon>
        <taxon>Proctotrupomorpha</taxon>
        <taxon>Chalcidoidea</taxon>
        <taxon>Aphelinidae</taxon>
        <taxon>Aphelininae</taxon>
        <taxon>Eretmocerus</taxon>
    </lineage>
</organism>
<accession>A0ACC2PWD8</accession>
<protein>
    <submittedName>
        <fullName evidence="1">Uncharacterized protein</fullName>
    </submittedName>
</protein>